<dbReference type="PANTHER" id="PTHR11985">
    <property type="entry name" value="GLYCEROL-3-PHOSPHATE DEHYDROGENASE"/>
    <property type="match status" value="1"/>
</dbReference>
<dbReference type="PANTHER" id="PTHR11985:SF35">
    <property type="entry name" value="ANAEROBIC GLYCEROL-3-PHOSPHATE DEHYDROGENASE SUBUNIT A"/>
    <property type="match status" value="1"/>
</dbReference>
<evidence type="ECO:0000256" key="6">
    <source>
        <dbReference type="ARBA" id="ARBA00023002"/>
    </source>
</evidence>
<dbReference type="EMBL" id="CP047156">
    <property type="protein sequence ID" value="QHC02444.1"/>
    <property type="molecule type" value="Genomic_DNA"/>
</dbReference>
<keyword evidence="6 7" id="KW-0560">Oxidoreductase</keyword>
<evidence type="ECO:0000259" key="9">
    <source>
        <dbReference type="Pfam" id="PF16901"/>
    </source>
</evidence>
<keyword evidence="4" id="KW-0319">Glycerol metabolism</keyword>
<comment type="catalytic activity">
    <reaction evidence="7">
        <text>a quinone + sn-glycerol 3-phosphate = dihydroxyacetone phosphate + a quinol</text>
        <dbReference type="Rhea" id="RHEA:18977"/>
        <dbReference type="ChEBI" id="CHEBI:24646"/>
        <dbReference type="ChEBI" id="CHEBI:57597"/>
        <dbReference type="ChEBI" id="CHEBI:57642"/>
        <dbReference type="ChEBI" id="CHEBI:132124"/>
        <dbReference type="EC" id="1.1.5.3"/>
    </reaction>
</comment>
<name>A0A7L4YU97_9ACTN</name>
<dbReference type="Gene3D" id="1.10.8.870">
    <property type="entry name" value="Alpha-glycerophosphate oxidase, cap domain"/>
    <property type="match status" value="1"/>
</dbReference>
<dbReference type="PROSITE" id="PS00978">
    <property type="entry name" value="FAD_G3PDH_2"/>
    <property type="match status" value="1"/>
</dbReference>
<dbReference type="InterPro" id="IPR036188">
    <property type="entry name" value="FAD/NAD-bd_sf"/>
</dbReference>
<sequence length="516" mass="54849">MPTGAWINARTRAHALDTLAATGSEPIDVLVIGGGVTGAGVALDAATRGLRVALVERRDLGSGTSGYSSKLVHGGLRYLAKGDVSIARESALERHRLLTTIAPHLARPAENLIPIGSYLSRRDSALAMTGLRLGDVLRRSCGTSTSLLPPPSRISKFEVGLLAPAVSTIGLRGGLTYWDGQLEDDVRLVIALARTASAHGAQVVTRCSASAVNPRSATLTDELSGESFIVHARTVINAGGVWAGDLEPDLTTTPSRGTHLVVRSERLGNPRAIVTVPVPGHFGRYVFAIPQPDGLTYLGLTDHMAPDADGYDVNIPAADEQFLLETINRALADPLGPADIIGRYAGLRPLVQSAKSSQSADISRRHLLIDEAGKMITIAGGKLTTYRQMAQDAVDAAARRLEYDAPCVTAELPLVGAADQQTLAGLPALPRLVRRFGLEAPMLQRLAADRPELLEPVVEGQPVLGIEVVFAARAEGALSVDDFLDRRIRAGFAPEDREALRWECTKLFDAELAALR</sequence>
<evidence type="ECO:0000313" key="10">
    <source>
        <dbReference type="EMBL" id="QHC02444.1"/>
    </source>
</evidence>
<evidence type="ECO:0000256" key="3">
    <source>
        <dbReference type="ARBA" id="ARBA00022630"/>
    </source>
</evidence>
<evidence type="ECO:0000259" key="8">
    <source>
        <dbReference type="Pfam" id="PF01266"/>
    </source>
</evidence>
<dbReference type="Gene3D" id="3.50.50.60">
    <property type="entry name" value="FAD/NAD(P)-binding domain"/>
    <property type="match status" value="1"/>
</dbReference>
<accession>A0A7L4YU97</accession>
<dbReference type="Proteomes" id="UP000463857">
    <property type="component" value="Chromosome"/>
</dbReference>
<feature type="domain" description="FAD dependent oxidoreductase" evidence="8">
    <location>
        <begin position="28"/>
        <end position="352"/>
    </location>
</feature>
<dbReference type="Gene3D" id="3.30.9.10">
    <property type="entry name" value="D-Amino Acid Oxidase, subunit A, domain 2"/>
    <property type="match status" value="1"/>
</dbReference>
<comment type="cofactor">
    <cofactor evidence="1 7">
        <name>FAD</name>
        <dbReference type="ChEBI" id="CHEBI:57692"/>
    </cofactor>
</comment>
<dbReference type="OrthoDB" id="9766796at2"/>
<organism evidence="10 11">
    <name type="scientific">Epidermidibacterium keratini</name>
    <dbReference type="NCBI Taxonomy" id="1891644"/>
    <lineage>
        <taxon>Bacteria</taxon>
        <taxon>Bacillati</taxon>
        <taxon>Actinomycetota</taxon>
        <taxon>Actinomycetes</taxon>
        <taxon>Sporichthyales</taxon>
        <taxon>Sporichthyaceae</taxon>
        <taxon>Epidermidibacterium</taxon>
    </lineage>
</organism>
<keyword evidence="5" id="KW-0274">FAD</keyword>
<dbReference type="GO" id="GO:0006071">
    <property type="term" value="P:glycerol metabolic process"/>
    <property type="evidence" value="ECO:0007669"/>
    <property type="project" value="UniProtKB-KW"/>
</dbReference>
<dbReference type="GO" id="GO:0046168">
    <property type="term" value="P:glycerol-3-phosphate catabolic process"/>
    <property type="evidence" value="ECO:0007669"/>
    <property type="project" value="TreeGrafter"/>
</dbReference>
<comment type="similarity">
    <text evidence="2 7">Belongs to the FAD-dependent glycerol-3-phosphate dehydrogenase family.</text>
</comment>
<dbReference type="GO" id="GO:0009331">
    <property type="term" value="C:glycerol-3-phosphate dehydrogenase (FAD) complex"/>
    <property type="evidence" value="ECO:0007669"/>
    <property type="project" value="UniProtKB-UniRule"/>
</dbReference>
<keyword evidence="3 7" id="KW-0285">Flavoprotein</keyword>
<dbReference type="InterPro" id="IPR006076">
    <property type="entry name" value="FAD-dep_OxRdtase"/>
</dbReference>
<dbReference type="EC" id="1.1.5.3" evidence="7"/>
<dbReference type="InterPro" id="IPR000447">
    <property type="entry name" value="G3P_DH_FAD-dep"/>
</dbReference>
<reference evidence="10 11" key="1">
    <citation type="journal article" date="2018" name="Int. J. Syst. Evol. Microbiol.">
        <title>Epidermidibacterium keratini gen. nov., sp. nov., a member of the family Sporichthyaceae, isolated from keratin epidermis.</title>
        <authorList>
            <person name="Lee D.G."/>
            <person name="Trujillo M.E."/>
            <person name="Kang S."/>
            <person name="Nam J.J."/>
            <person name="Kim Y.J."/>
        </authorList>
    </citation>
    <scope>NUCLEOTIDE SEQUENCE [LARGE SCALE GENOMIC DNA]</scope>
    <source>
        <strain evidence="10 11">EPI-7</strain>
    </source>
</reference>
<proteinExistence type="inferred from homology"/>
<protein>
    <recommendedName>
        <fullName evidence="7">Glycerol-3-phosphate dehydrogenase</fullName>
        <ecNumber evidence="7">1.1.5.3</ecNumber>
    </recommendedName>
</protein>
<evidence type="ECO:0000256" key="5">
    <source>
        <dbReference type="ARBA" id="ARBA00022827"/>
    </source>
</evidence>
<keyword evidence="11" id="KW-1185">Reference proteome</keyword>
<dbReference type="AlphaFoldDB" id="A0A7L4YU97"/>
<gene>
    <name evidence="10" type="ORF">EK0264_13705</name>
</gene>
<dbReference type="PRINTS" id="PR01001">
    <property type="entry name" value="FADG3PDH"/>
</dbReference>
<evidence type="ECO:0000256" key="2">
    <source>
        <dbReference type="ARBA" id="ARBA00007330"/>
    </source>
</evidence>
<dbReference type="PROSITE" id="PS00977">
    <property type="entry name" value="FAD_G3PDH_1"/>
    <property type="match status" value="1"/>
</dbReference>
<dbReference type="InterPro" id="IPR031656">
    <property type="entry name" value="DAO_C"/>
</dbReference>
<evidence type="ECO:0000256" key="7">
    <source>
        <dbReference type="RuleBase" id="RU361217"/>
    </source>
</evidence>
<evidence type="ECO:0000256" key="1">
    <source>
        <dbReference type="ARBA" id="ARBA00001974"/>
    </source>
</evidence>
<dbReference type="Pfam" id="PF16901">
    <property type="entry name" value="DAO_C"/>
    <property type="match status" value="1"/>
</dbReference>
<dbReference type="Pfam" id="PF01266">
    <property type="entry name" value="DAO"/>
    <property type="match status" value="1"/>
</dbReference>
<dbReference type="KEGG" id="eke:EK0264_13705"/>
<dbReference type="InterPro" id="IPR038299">
    <property type="entry name" value="DAO_C_sf"/>
</dbReference>
<dbReference type="GO" id="GO:0004368">
    <property type="term" value="F:glycerol-3-phosphate dehydrogenase (quinone) activity"/>
    <property type="evidence" value="ECO:0007669"/>
    <property type="project" value="UniProtKB-EC"/>
</dbReference>
<evidence type="ECO:0000313" key="11">
    <source>
        <dbReference type="Proteomes" id="UP000463857"/>
    </source>
</evidence>
<evidence type="ECO:0000256" key="4">
    <source>
        <dbReference type="ARBA" id="ARBA00022798"/>
    </source>
</evidence>
<dbReference type="InParanoid" id="A0A7L4YU97"/>
<feature type="domain" description="Alpha-glycerophosphate oxidase C-terminal" evidence="9">
    <location>
        <begin position="407"/>
        <end position="498"/>
    </location>
</feature>
<dbReference type="SUPFAM" id="SSF51905">
    <property type="entry name" value="FAD/NAD(P)-binding domain"/>
    <property type="match status" value="1"/>
</dbReference>